<reference evidence="1" key="2">
    <citation type="submission" date="2021-09" db="EMBL/GenBank/DDBJ databases">
        <authorList>
            <person name="Jia N."/>
            <person name="Wang J."/>
            <person name="Shi W."/>
            <person name="Du L."/>
            <person name="Sun Y."/>
            <person name="Zhan W."/>
            <person name="Jiang J."/>
            <person name="Wang Q."/>
            <person name="Zhang B."/>
            <person name="Ji P."/>
            <person name="Sakyi L.B."/>
            <person name="Cui X."/>
            <person name="Yuan T."/>
            <person name="Jiang B."/>
            <person name="Yang W."/>
            <person name="Lam T.T.-Y."/>
            <person name="Chang Q."/>
            <person name="Ding S."/>
            <person name="Wang X."/>
            <person name="Zhu J."/>
            <person name="Ruan X."/>
            <person name="Zhao L."/>
            <person name="Wei J."/>
            <person name="Que T."/>
            <person name="Du C."/>
            <person name="Cheng J."/>
            <person name="Dai P."/>
            <person name="Han X."/>
            <person name="Huang E."/>
            <person name="Gao Y."/>
            <person name="Liu J."/>
            <person name="Shao H."/>
            <person name="Ye R."/>
            <person name="Li L."/>
            <person name="Wei W."/>
            <person name="Wang X."/>
            <person name="Wang C."/>
            <person name="Huo Q."/>
            <person name="Li W."/>
            <person name="Guo W."/>
            <person name="Chen H."/>
            <person name="Chen S."/>
            <person name="Zhou L."/>
            <person name="Zhou L."/>
            <person name="Ni X."/>
            <person name="Tian J."/>
            <person name="Zhou Y."/>
            <person name="Sheng Y."/>
            <person name="Liu T."/>
            <person name="Pan Y."/>
            <person name="Xia L."/>
            <person name="Li J."/>
            <person name="Zhao F."/>
            <person name="Cao W."/>
        </authorList>
    </citation>
    <scope>NUCLEOTIDE SEQUENCE</scope>
    <source>
        <strain evidence="1">Rsan-2018</strain>
        <tissue evidence="1">Larvae</tissue>
    </source>
</reference>
<protein>
    <submittedName>
        <fullName evidence="1">Uncharacterized protein</fullName>
    </submittedName>
</protein>
<sequence>MHEALETTNCDSMAQFWEHHGVVDKPVYMSVLRSGTPRPTLMIRRSVQQIWVNFFNPWVASIL</sequence>
<accession>A0A9D4PGN1</accession>
<comment type="caution">
    <text evidence="1">The sequence shown here is derived from an EMBL/GenBank/DDBJ whole genome shotgun (WGS) entry which is preliminary data.</text>
</comment>
<proteinExistence type="predicted"/>
<keyword evidence="2" id="KW-1185">Reference proteome</keyword>
<organism evidence="1 2">
    <name type="scientific">Rhipicephalus sanguineus</name>
    <name type="common">Brown dog tick</name>
    <name type="synonym">Ixodes sanguineus</name>
    <dbReference type="NCBI Taxonomy" id="34632"/>
    <lineage>
        <taxon>Eukaryota</taxon>
        <taxon>Metazoa</taxon>
        <taxon>Ecdysozoa</taxon>
        <taxon>Arthropoda</taxon>
        <taxon>Chelicerata</taxon>
        <taxon>Arachnida</taxon>
        <taxon>Acari</taxon>
        <taxon>Parasitiformes</taxon>
        <taxon>Ixodida</taxon>
        <taxon>Ixodoidea</taxon>
        <taxon>Ixodidae</taxon>
        <taxon>Rhipicephalinae</taxon>
        <taxon>Rhipicephalus</taxon>
        <taxon>Rhipicephalus</taxon>
    </lineage>
</organism>
<reference evidence="1" key="1">
    <citation type="journal article" date="2020" name="Cell">
        <title>Large-Scale Comparative Analyses of Tick Genomes Elucidate Their Genetic Diversity and Vector Capacities.</title>
        <authorList>
            <consortium name="Tick Genome and Microbiome Consortium (TIGMIC)"/>
            <person name="Jia N."/>
            <person name="Wang J."/>
            <person name="Shi W."/>
            <person name="Du L."/>
            <person name="Sun Y."/>
            <person name="Zhan W."/>
            <person name="Jiang J.F."/>
            <person name="Wang Q."/>
            <person name="Zhang B."/>
            <person name="Ji P."/>
            <person name="Bell-Sakyi L."/>
            <person name="Cui X.M."/>
            <person name="Yuan T.T."/>
            <person name="Jiang B.G."/>
            <person name="Yang W.F."/>
            <person name="Lam T.T."/>
            <person name="Chang Q.C."/>
            <person name="Ding S.J."/>
            <person name="Wang X.J."/>
            <person name="Zhu J.G."/>
            <person name="Ruan X.D."/>
            <person name="Zhao L."/>
            <person name="Wei J.T."/>
            <person name="Ye R.Z."/>
            <person name="Que T.C."/>
            <person name="Du C.H."/>
            <person name="Zhou Y.H."/>
            <person name="Cheng J.X."/>
            <person name="Dai P.F."/>
            <person name="Guo W.B."/>
            <person name="Han X.H."/>
            <person name="Huang E.J."/>
            <person name="Li L.F."/>
            <person name="Wei W."/>
            <person name="Gao Y.C."/>
            <person name="Liu J.Z."/>
            <person name="Shao H.Z."/>
            <person name="Wang X."/>
            <person name="Wang C.C."/>
            <person name="Yang T.C."/>
            <person name="Huo Q.B."/>
            <person name="Li W."/>
            <person name="Chen H.Y."/>
            <person name="Chen S.E."/>
            <person name="Zhou L.G."/>
            <person name="Ni X.B."/>
            <person name="Tian J.H."/>
            <person name="Sheng Y."/>
            <person name="Liu T."/>
            <person name="Pan Y.S."/>
            <person name="Xia L.Y."/>
            <person name="Li J."/>
            <person name="Zhao F."/>
            <person name="Cao W.C."/>
        </authorList>
    </citation>
    <scope>NUCLEOTIDE SEQUENCE</scope>
    <source>
        <strain evidence="1">Rsan-2018</strain>
    </source>
</reference>
<dbReference type="VEuPathDB" id="VectorBase:RSAN_037026"/>
<evidence type="ECO:0000313" key="2">
    <source>
        <dbReference type="Proteomes" id="UP000821837"/>
    </source>
</evidence>
<dbReference type="EMBL" id="JABSTV010001254">
    <property type="protein sequence ID" value="KAH7940289.1"/>
    <property type="molecule type" value="Genomic_DNA"/>
</dbReference>
<dbReference type="Proteomes" id="UP000821837">
    <property type="component" value="Chromosome 8"/>
</dbReference>
<evidence type="ECO:0000313" key="1">
    <source>
        <dbReference type="EMBL" id="KAH7940289.1"/>
    </source>
</evidence>
<name>A0A9D4PGN1_RHISA</name>
<dbReference type="AlphaFoldDB" id="A0A9D4PGN1"/>
<gene>
    <name evidence="1" type="ORF">HPB52_022826</name>
</gene>